<accession>A0A814WZZ8</accession>
<dbReference type="Pfam" id="PF14432">
    <property type="entry name" value="DYW_deaminase"/>
    <property type="match status" value="2"/>
</dbReference>
<evidence type="ECO:0000256" key="2">
    <source>
        <dbReference type="PROSITE-ProRule" id="PRU00708"/>
    </source>
</evidence>
<proteinExistence type="predicted"/>
<dbReference type="Pfam" id="PF01535">
    <property type="entry name" value="PPR"/>
    <property type="match status" value="4"/>
</dbReference>
<gene>
    <name evidence="4" type="ORF">EDS130_LOCUS25968</name>
</gene>
<keyword evidence="1" id="KW-0677">Repeat</keyword>
<evidence type="ECO:0000256" key="1">
    <source>
        <dbReference type="ARBA" id="ARBA00022737"/>
    </source>
</evidence>
<feature type="repeat" description="PPR" evidence="2">
    <location>
        <begin position="500"/>
        <end position="534"/>
    </location>
</feature>
<evidence type="ECO:0000313" key="4">
    <source>
        <dbReference type="EMBL" id="CAF1212575.1"/>
    </source>
</evidence>
<dbReference type="PANTHER" id="PTHR47926:SF347">
    <property type="entry name" value="PENTATRICOPEPTIDE REPEAT-CONTAINING PROTEIN"/>
    <property type="match status" value="1"/>
</dbReference>
<dbReference type="Gene3D" id="1.25.40.10">
    <property type="entry name" value="Tetratricopeptide repeat domain"/>
    <property type="match status" value="4"/>
</dbReference>
<dbReference type="NCBIfam" id="TIGR00756">
    <property type="entry name" value="PPR"/>
    <property type="match status" value="1"/>
</dbReference>
<dbReference type="InterPro" id="IPR046960">
    <property type="entry name" value="PPR_At4g14850-like_plant"/>
</dbReference>
<dbReference type="InterPro" id="IPR032867">
    <property type="entry name" value="DYW_dom"/>
</dbReference>
<dbReference type="Pfam" id="PF20430">
    <property type="entry name" value="Eplus_motif"/>
    <property type="match status" value="1"/>
</dbReference>
<name>A0A814WZZ8_ADIRI</name>
<dbReference type="PROSITE" id="PS51375">
    <property type="entry name" value="PPR"/>
    <property type="match status" value="1"/>
</dbReference>
<dbReference type="AlphaFoldDB" id="A0A814WZZ8"/>
<dbReference type="InterPro" id="IPR002885">
    <property type="entry name" value="PPR_rpt"/>
</dbReference>
<protein>
    <recommendedName>
        <fullName evidence="3">DYW domain-containing protein</fullName>
    </recommendedName>
</protein>
<dbReference type="InterPro" id="IPR046849">
    <property type="entry name" value="E2_motif"/>
</dbReference>
<dbReference type="EMBL" id="CAJNOJ010000155">
    <property type="protein sequence ID" value="CAF1212575.1"/>
    <property type="molecule type" value="Genomic_DNA"/>
</dbReference>
<feature type="domain" description="DYW" evidence="3">
    <location>
        <begin position="95"/>
        <end position="175"/>
    </location>
</feature>
<feature type="domain" description="DYW" evidence="3">
    <location>
        <begin position="817"/>
        <end position="910"/>
    </location>
</feature>
<dbReference type="PANTHER" id="PTHR47926">
    <property type="entry name" value="PENTATRICOPEPTIDE REPEAT-CONTAINING PROTEIN"/>
    <property type="match status" value="1"/>
</dbReference>
<dbReference type="InterPro" id="IPR011990">
    <property type="entry name" value="TPR-like_helical_dom_sf"/>
</dbReference>
<dbReference type="Proteomes" id="UP000663852">
    <property type="component" value="Unassembled WGS sequence"/>
</dbReference>
<dbReference type="GO" id="GO:0008270">
    <property type="term" value="F:zinc ion binding"/>
    <property type="evidence" value="ECO:0007669"/>
    <property type="project" value="InterPro"/>
</dbReference>
<evidence type="ECO:0000259" key="3">
    <source>
        <dbReference type="Pfam" id="PF14432"/>
    </source>
</evidence>
<sequence>MLTFARHTKNLFLTEKFVQFIKPAQAFLSHAQKFSVSSSAQMGFKSSSTKKFVACAWTGVNNEIHTFRAHDRSHPDSFKIYQELNRLTNELIQHGYKPDGSWIVRDIGENDTVQSILSEHCERLAIVYNLIQNPTPTKIQVATNLRMCIDCHTATKLIAKVRKCEIKMIYLARFPFHRYLSSFTDLGSQMKRLNDTNQFKKALSLYQKEIEKTNKPASSLVINQALKACVELSDIKHGKDIHKNLSSYLSNNSFIQINLIRLYMKCGEYETSLDIFKNSRNRTTQMFNYILDGLVNNHRYDIASKLFQAQNTMVNEYTFSMLFKACTNSCDQQSLNFSKMIFNQMPKKFSKNEVVTTCALEMFAKSGDIYKAEEIFHQVSKKNPIVFSAMMNGKQIDTISVGQSLTGVDFAGFVSNKLEQKAIDLFFQIDQPDEIILTIFFNACAQSKTDHALSLGKKVFRQLDPKLKQSNSLLYSVLNMFVKCNDISNAESLFNRIKRDVISYGSMMKLYNVQKQPEKTCALYHRMKIDGLRPNEFIFTLAIDAFSRIGDITLAESLIDEIPKDLQLNPWIQIGLVDLWGKIGCPDKSKEIFDLIEHPNNVAYATMINSFGLNGMGLEAIELFKKTPVNLLDNVTYICVLNACSHSGFVKQAEKIFEEIPMNQRTEHVYTAMIDVVSRVFLFDRAQMLLNEYENKPNSPSLPMYMSLLSSARNAKNLSLVDEIYRRMKFNFGHDDNSLISAKVLLANAHASAGDLSTSSDIRTEINLSEKKKVIGCSWTVVDKKIHVFHAHDKSHPDSSRIYEELNRLTNELIRHGYKPDGYWVTREMDENETVQSVLSGHSERLAIVYNLIQRPTPTRIQIVKNLRICGDCHNATKLIAKIHQCTIIVRDVNRIHHFFPNGKCSCKDNF</sequence>
<dbReference type="OrthoDB" id="9984055at2759"/>
<dbReference type="GO" id="GO:0003723">
    <property type="term" value="F:RNA binding"/>
    <property type="evidence" value="ECO:0007669"/>
    <property type="project" value="InterPro"/>
</dbReference>
<dbReference type="GO" id="GO:0009451">
    <property type="term" value="P:RNA modification"/>
    <property type="evidence" value="ECO:0007669"/>
    <property type="project" value="InterPro"/>
</dbReference>
<reference evidence="4" key="1">
    <citation type="submission" date="2021-02" db="EMBL/GenBank/DDBJ databases">
        <authorList>
            <person name="Nowell W R."/>
        </authorList>
    </citation>
    <scope>NUCLEOTIDE SEQUENCE</scope>
</reference>
<dbReference type="GO" id="GO:0048731">
    <property type="term" value="P:system development"/>
    <property type="evidence" value="ECO:0007669"/>
    <property type="project" value="UniProtKB-ARBA"/>
</dbReference>
<evidence type="ECO:0000313" key="5">
    <source>
        <dbReference type="Proteomes" id="UP000663852"/>
    </source>
</evidence>
<dbReference type="FunFam" id="1.25.40.10:FF:000158">
    <property type="entry name" value="pentatricopeptide repeat-containing protein At2g33680"/>
    <property type="match status" value="1"/>
</dbReference>
<comment type="caution">
    <text evidence="4">The sequence shown here is derived from an EMBL/GenBank/DDBJ whole genome shotgun (WGS) entry which is preliminary data.</text>
</comment>
<organism evidence="4 5">
    <name type="scientific">Adineta ricciae</name>
    <name type="common">Rotifer</name>
    <dbReference type="NCBI Taxonomy" id="249248"/>
    <lineage>
        <taxon>Eukaryota</taxon>
        <taxon>Metazoa</taxon>
        <taxon>Spiralia</taxon>
        <taxon>Gnathifera</taxon>
        <taxon>Rotifera</taxon>
        <taxon>Eurotatoria</taxon>
        <taxon>Bdelloidea</taxon>
        <taxon>Adinetida</taxon>
        <taxon>Adinetidae</taxon>
        <taxon>Adineta</taxon>
    </lineage>
</organism>